<accession>A0ABN9D9M3</accession>
<proteinExistence type="predicted"/>
<evidence type="ECO:0000313" key="1">
    <source>
        <dbReference type="EMBL" id="CAI9569260.1"/>
    </source>
</evidence>
<dbReference type="Proteomes" id="UP001162483">
    <property type="component" value="Unassembled WGS sequence"/>
</dbReference>
<gene>
    <name evidence="1" type="ORF">SPARVUS_LOCUS6893519</name>
</gene>
<evidence type="ECO:0000313" key="2">
    <source>
        <dbReference type="Proteomes" id="UP001162483"/>
    </source>
</evidence>
<dbReference type="EMBL" id="CATNWA010014227">
    <property type="protein sequence ID" value="CAI9569260.1"/>
    <property type="molecule type" value="Genomic_DNA"/>
</dbReference>
<sequence>MRGDQRVNCMLGVFYWGGGVLVLHCKQTALDGCAVQSIQSSVSELTGRTRLLFT</sequence>
<feature type="non-terminal residue" evidence="1">
    <location>
        <position position="54"/>
    </location>
</feature>
<keyword evidence="2" id="KW-1185">Reference proteome</keyword>
<reference evidence="1" key="1">
    <citation type="submission" date="2023-05" db="EMBL/GenBank/DDBJ databases">
        <authorList>
            <person name="Stuckert A."/>
        </authorList>
    </citation>
    <scope>NUCLEOTIDE SEQUENCE</scope>
</reference>
<name>A0ABN9D9M3_9NEOB</name>
<organism evidence="1 2">
    <name type="scientific">Staurois parvus</name>
    <dbReference type="NCBI Taxonomy" id="386267"/>
    <lineage>
        <taxon>Eukaryota</taxon>
        <taxon>Metazoa</taxon>
        <taxon>Chordata</taxon>
        <taxon>Craniata</taxon>
        <taxon>Vertebrata</taxon>
        <taxon>Euteleostomi</taxon>
        <taxon>Amphibia</taxon>
        <taxon>Batrachia</taxon>
        <taxon>Anura</taxon>
        <taxon>Neobatrachia</taxon>
        <taxon>Ranoidea</taxon>
        <taxon>Ranidae</taxon>
        <taxon>Staurois</taxon>
    </lineage>
</organism>
<protein>
    <submittedName>
        <fullName evidence="1">Uncharacterized protein</fullName>
    </submittedName>
</protein>
<comment type="caution">
    <text evidence="1">The sequence shown here is derived from an EMBL/GenBank/DDBJ whole genome shotgun (WGS) entry which is preliminary data.</text>
</comment>